<sequence>MAFALGDHQLMAGRMDELPIDIIKGDGVPEPEPVQLNQSGSRFKSVLPGESGASGSRNENRSEKSSSELEGLLIKPIGRSVVERLEASSAETANVADLDVASLAAH</sequence>
<evidence type="ECO:0000256" key="1">
    <source>
        <dbReference type="SAM" id="MobiDB-lite"/>
    </source>
</evidence>
<feature type="compositionally biased region" description="Basic and acidic residues" evidence="1">
    <location>
        <begin position="58"/>
        <end position="67"/>
    </location>
</feature>
<name>A0AAV1QT96_9ROSI</name>
<reference evidence="2 3" key="1">
    <citation type="submission" date="2024-01" db="EMBL/GenBank/DDBJ databases">
        <authorList>
            <person name="Waweru B."/>
        </authorList>
    </citation>
    <scope>NUCLEOTIDE SEQUENCE [LARGE SCALE GENOMIC DNA]</scope>
</reference>
<dbReference type="EMBL" id="CAWUPB010000809">
    <property type="protein sequence ID" value="CAK7324941.1"/>
    <property type="molecule type" value="Genomic_DNA"/>
</dbReference>
<comment type="caution">
    <text evidence="2">The sequence shown here is derived from an EMBL/GenBank/DDBJ whole genome shotgun (WGS) entry which is preliminary data.</text>
</comment>
<accession>A0AAV1QT96</accession>
<protein>
    <submittedName>
        <fullName evidence="2">Uncharacterized protein</fullName>
    </submittedName>
</protein>
<proteinExistence type="predicted"/>
<dbReference type="AlphaFoldDB" id="A0AAV1QT96"/>
<evidence type="ECO:0000313" key="3">
    <source>
        <dbReference type="Proteomes" id="UP001314170"/>
    </source>
</evidence>
<feature type="region of interest" description="Disordered" evidence="1">
    <location>
        <begin position="23"/>
        <end position="70"/>
    </location>
</feature>
<keyword evidence="3" id="KW-1185">Reference proteome</keyword>
<organism evidence="2 3">
    <name type="scientific">Dovyalis caffra</name>
    <dbReference type="NCBI Taxonomy" id="77055"/>
    <lineage>
        <taxon>Eukaryota</taxon>
        <taxon>Viridiplantae</taxon>
        <taxon>Streptophyta</taxon>
        <taxon>Embryophyta</taxon>
        <taxon>Tracheophyta</taxon>
        <taxon>Spermatophyta</taxon>
        <taxon>Magnoliopsida</taxon>
        <taxon>eudicotyledons</taxon>
        <taxon>Gunneridae</taxon>
        <taxon>Pentapetalae</taxon>
        <taxon>rosids</taxon>
        <taxon>fabids</taxon>
        <taxon>Malpighiales</taxon>
        <taxon>Salicaceae</taxon>
        <taxon>Flacourtieae</taxon>
        <taxon>Dovyalis</taxon>
    </lineage>
</organism>
<evidence type="ECO:0000313" key="2">
    <source>
        <dbReference type="EMBL" id="CAK7324941.1"/>
    </source>
</evidence>
<dbReference type="Proteomes" id="UP001314170">
    <property type="component" value="Unassembled WGS sequence"/>
</dbReference>
<gene>
    <name evidence="2" type="ORF">DCAF_LOCUS2612</name>
</gene>